<feature type="domain" description="S-Me-THD N-terminal" evidence="3">
    <location>
        <begin position="618"/>
        <end position="754"/>
    </location>
</feature>
<evidence type="ECO:0000259" key="2">
    <source>
        <dbReference type="Pfam" id="PF05378"/>
    </source>
</evidence>
<dbReference type="Pfam" id="PF06032">
    <property type="entry name" value="S-Me-THD_N"/>
    <property type="match status" value="1"/>
</dbReference>
<evidence type="ECO:0000313" key="5">
    <source>
        <dbReference type="EMBL" id="KAJ5376594.1"/>
    </source>
</evidence>
<feature type="domain" description="S-Me-THD-like C-terminal" evidence="4">
    <location>
        <begin position="784"/>
        <end position="999"/>
    </location>
</feature>
<dbReference type="InterPro" id="IPR043129">
    <property type="entry name" value="ATPase_NBD"/>
</dbReference>
<protein>
    <recommendedName>
        <fullName evidence="7">Hydantoinase A/oxoprolinase domain-containing protein</fullName>
    </recommendedName>
</protein>
<dbReference type="GO" id="GO:0016787">
    <property type="term" value="F:hydrolase activity"/>
    <property type="evidence" value="ECO:0007669"/>
    <property type="project" value="InterPro"/>
</dbReference>
<name>A0A9W9SG39_9EURO</name>
<dbReference type="Pfam" id="PF05378">
    <property type="entry name" value="Hydant_A_N"/>
    <property type="match status" value="1"/>
</dbReference>
<dbReference type="Pfam" id="PF20906">
    <property type="entry name" value="S-Me-THD_C"/>
    <property type="match status" value="1"/>
</dbReference>
<keyword evidence="6" id="KW-1185">Reference proteome</keyword>
<dbReference type="InterPro" id="IPR027479">
    <property type="entry name" value="S-Me-THD_N_sf"/>
</dbReference>
<dbReference type="Gene3D" id="3.40.1610.10">
    <property type="entry name" value="CV3147-like domain"/>
    <property type="match status" value="1"/>
</dbReference>
<dbReference type="RefSeq" id="XP_056481624.1">
    <property type="nucleotide sequence ID" value="XM_056638117.1"/>
</dbReference>
<dbReference type="InterPro" id="IPR024071">
    <property type="entry name" value="S-Me-THD_C_sf"/>
</dbReference>
<proteinExistence type="predicted"/>
<dbReference type="InterPro" id="IPR010318">
    <property type="entry name" value="S-Me-THD_N"/>
</dbReference>
<dbReference type="OrthoDB" id="5404895at2759"/>
<organism evidence="5 6">
    <name type="scientific">Penicillium cosmopolitanum</name>
    <dbReference type="NCBI Taxonomy" id="1131564"/>
    <lineage>
        <taxon>Eukaryota</taxon>
        <taxon>Fungi</taxon>
        <taxon>Dikarya</taxon>
        <taxon>Ascomycota</taxon>
        <taxon>Pezizomycotina</taxon>
        <taxon>Eurotiomycetes</taxon>
        <taxon>Eurotiomycetidae</taxon>
        <taxon>Eurotiales</taxon>
        <taxon>Aspergillaceae</taxon>
        <taxon>Penicillium</taxon>
    </lineage>
</organism>
<evidence type="ECO:0000259" key="1">
    <source>
        <dbReference type="Pfam" id="PF01968"/>
    </source>
</evidence>
<comment type="caution">
    <text evidence="5">The sequence shown here is derived from an EMBL/GenBank/DDBJ whole genome shotgun (WGS) entry which is preliminary data.</text>
</comment>
<dbReference type="SUPFAM" id="SSF160991">
    <property type="entry name" value="CV3147-like"/>
    <property type="match status" value="1"/>
</dbReference>
<dbReference type="InterPro" id="IPR048350">
    <property type="entry name" value="S-Me-THD-like_C"/>
</dbReference>
<evidence type="ECO:0000259" key="4">
    <source>
        <dbReference type="Pfam" id="PF20906"/>
    </source>
</evidence>
<evidence type="ECO:0008006" key="7">
    <source>
        <dbReference type="Google" id="ProtNLM"/>
    </source>
</evidence>
<dbReference type="AlphaFoldDB" id="A0A9W9SG39"/>
<evidence type="ECO:0000259" key="3">
    <source>
        <dbReference type="Pfam" id="PF06032"/>
    </source>
</evidence>
<dbReference type="SUPFAM" id="SSF53067">
    <property type="entry name" value="Actin-like ATPase domain"/>
    <property type="match status" value="2"/>
</dbReference>
<dbReference type="GeneID" id="81377097"/>
<dbReference type="PANTHER" id="PTHR11365:SF10">
    <property type="entry name" value="HYDANTOINASE_OXOPROLINASE"/>
    <property type="match status" value="1"/>
</dbReference>
<dbReference type="InterPro" id="IPR002821">
    <property type="entry name" value="Hydantoinase_A"/>
</dbReference>
<feature type="domain" description="Hydantoinase A/oxoprolinase" evidence="1">
    <location>
        <begin position="210"/>
        <end position="393"/>
    </location>
</feature>
<dbReference type="Proteomes" id="UP001147747">
    <property type="component" value="Unassembled WGS sequence"/>
</dbReference>
<dbReference type="InterPro" id="IPR008040">
    <property type="entry name" value="Hydant_A_N"/>
</dbReference>
<dbReference type="Gene3D" id="3.30.420.40">
    <property type="match status" value="1"/>
</dbReference>
<reference evidence="5" key="1">
    <citation type="submission" date="2022-12" db="EMBL/GenBank/DDBJ databases">
        <authorList>
            <person name="Petersen C."/>
        </authorList>
    </citation>
    <scope>NUCLEOTIDE SEQUENCE</scope>
    <source>
        <strain evidence="5">IBT 29677</strain>
    </source>
</reference>
<feature type="domain" description="Hydantoinase/oxoprolinase N-terminal" evidence="2">
    <location>
        <begin position="10"/>
        <end position="188"/>
    </location>
</feature>
<dbReference type="Pfam" id="PF01968">
    <property type="entry name" value="Hydantoinase_A"/>
    <property type="match status" value="1"/>
</dbReference>
<dbReference type="Gene3D" id="2.40.390.10">
    <property type="entry name" value="CV3147-like"/>
    <property type="match status" value="1"/>
</dbReference>
<sequence length="1018" mass="107744">MTHAGSGPFRIGVDVGGTNTDAAIVDIAATASVSRGVCASSKTPTTTDVTSGIYTAIENVLSKSKVDRKDVLSVAIGTTHFVNAVVEADARRLSKVAVIRLCGPFTRQIPPFSDFPPTLKAIMCGPLFYLDGGLEIDGRQITPLNPDQVQDAVKSIQAAGVTKVAIVGVFSPLDHQGLHEETVKRLMLELDPALSVVCSHTIGGVGLLERENATILNASILNLAQRTVHAFCDAMVKLRLDCPLFLTQNDGTLTDAATAADLPIKTFASGPTNSMTGAAFLASLDRENKLAKSDTQVLVVDVGGTTSDVCALLPSGFPRQAPNFVEVGGVRTAFSMPEVLSAGLGGGSIVTYDADLDRVNVGPGSVGHYLTTKAIVFGGDVMTATDIVVASGKAEIGDVSKAKAIPAKVVQGARNQIKKILERVVEDMKVSDLPISLLLVGGGSIIQMDDLKGVAECIIPPHHDSANAVGAAIAKVAGEVDFIEILADQDENAILEKAKSQAIDAAVARGADRENVRIVAIDKLPLQYVTNKATRLIVKAVGSLAIPDRNSTIAATDANSSKFTNFTSEGSKDEAEKQFNQSSSAQDLESLVKHSSSINIEAYRPDVRGGVWYISPVDLEFIATGTGVLGTGGGGSSYLQYLECLESLRKPGASGKMRVVSPNFLKDSDVCVLGSWYGAPSVSGERMAAGTEITAAIDYSVKLSGQSHFEAIIADEIGGGNGLSTFPTSVHHDIPVIDGDLMGRAYPTLEHGTPREGECVCCTGESLRFQGGEIFIDSEQNAESNGRVESMLRTQCVDLGLMAAVSCAPLSGRAIKEYAIPNTVSQAWYIGRAVHKAQKSKENLIEAIFKTTPGRLLYSGKIIDVKRDVSRGYTMGQCTIAPLNSDEEDQYLPGSQKSEANNTNESRCLIIPFQNEFLYAAYANPDKPNDKSQHEVICTVPDLISILGQDGEAIGSPELRYGLRVNVIGMPAHPLWSGTERGLKVGGPAGFGLDMEWTSLGPYQKPKSVLDEFNSLDS</sequence>
<reference evidence="5" key="2">
    <citation type="journal article" date="2023" name="IMA Fungus">
        <title>Comparative genomic study of the Penicillium genus elucidates a diverse pangenome and 15 lateral gene transfer events.</title>
        <authorList>
            <person name="Petersen C."/>
            <person name="Sorensen T."/>
            <person name="Nielsen M.R."/>
            <person name="Sondergaard T.E."/>
            <person name="Sorensen J.L."/>
            <person name="Fitzpatrick D.A."/>
            <person name="Frisvad J.C."/>
            <person name="Nielsen K.L."/>
        </authorList>
    </citation>
    <scope>NUCLEOTIDE SEQUENCE</scope>
    <source>
        <strain evidence="5">IBT 29677</strain>
    </source>
</reference>
<dbReference type="EMBL" id="JAPZBU010000012">
    <property type="protein sequence ID" value="KAJ5376594.1"/>
    <property type="molecule type" value="Genomic_DNA"/>
</dbReference>
<gene>
    <name evidence="5" type="ORF">N7509_013480</name>
</gene>
<dbReference type="PANTHER" id="PTHR11365">
    <property type="entry name" value="5-OXOPROLINASE RELATED"/>
    <property type="match status" value="1"/>
</dbReference>
<dbReference type="InterPro" id="IPR045079">
    <property type="entry name" value="Oxoprolinase-like"/>
</dbReference>
<accession>A0A9W9SG39</accession>
<evidence type="ECO:0000313" key="6">
    <source>
        <dbReference type="Proteomes" id="UP001147747"/>
    </source>
</evidence>